<dbReference type="SUPFAM" id="SSF103084">
    <property type="entry name" value="Holliday junction resolvase RusA"/>
    <property type="match status" value="1"/>
</dbReference>
<evidence type="ECO:0000313" key="1">
    <source>
        <dbReference type="EMBL" id="DAD74367.1"/>
    </source>
</evidence>
<dbReference type="GO" id="GO:0006310">
    <property type="term" value="P:DNA recombination"/>
    <property type="evidence" value="ECO:0007669"/>
    <property type="project" value="InterPro"/>
</dbReference>
<dbReference type="Pfam" id="PF05866">
    <property type="entry name" value="RusA"/>
    <property type="match status" value="1"/>
</dbReference>
<dbReference type="InterPro" id="IPR036614">
    <property type="entry name" value="RusA-like_sf"/>
</dbReference>
<protein>
    <submittedName>
        <fullName evidence="1">Endodeoxyribonuclease RusA</fullName>
    </submittedName>
</protein>
<dbReference type="GO" id="GO:0006281">
    <property type="term" value="P:DNA repair"/>
    <property type="evidence" value="ECO:0007669"/>
    <property type="project" value="InterPro"/>
</dbReference>
<reference evidence="1" key="1">
    <citation type="journal article" date="2021" name="Proc. Natl. Acad. Sci. U.S.A.">
        <title>A Catalog of Tens of Thousands of Viruses from Human Metagenomes Reveals Hidden Associations with Chronic Diseases.</title>
        <authorList>
            <person name="Tisza M.J."/>
            <person name="Buck C.B."/>
        </authorList>
    </citation>
    <scope>NUCLEOTIDE SEQUENCE</scope>
    <source>
        <strain evidence="1">Ct3pR10</strain>
    </source>
</reference>
<dbReference type="Gene3D" id="3.30.1330.70">
    <property type="entry name" value="Holliday junction resolvase RusA"/>
    <property type="match status" value="1"/>
</dbReference>
<proteinExistence type="predicted"/>
<organism evidence="1">
    <name type="scientific">Siphoviridae sp. ct3pR10</name>
    <dbReference type="NCBI Taxonomy" id="2826284"/>
    <lineage>
        <taxon>Viruses</taxon>
        <taxon>Duplodnaviria</taxon>
        <taxon>Heunggongvirae</taxon>
        <taxon>Uroviricota</taxon>
        <taxon>Caudoviricetes</taxon>
    </lineage>
</organism>
<dbReference type="InterPro" id="IPR008822">
    <property type="entry name" value="Endonuclease_RusA-like"/>
</dbReference>
<dbReference type="EMBL" id="BK014759">
    <property type="protein sequence ID" value="DAD74367.1"/>
    <property type="molecule type" value="Genomic_DNA"/>
</dbReference>
<sequence length="139" mass="15409">MTVEFTIPGVPQGKERPRFTKNGVAYTPSKTKDYEKLVAWAYECEAHGKKFTGPIRADIAAVYAVPKSWSKKKQAEACDNRLLPLVKPDLDNVIKAVLDACNMVAYRDDAAVTDLTICKRYGTRPCVVVRLTGEELTDG</sequence>
<name>A0A8S5LWZ2_9CAUD</name>
<accession>A0A8S5LWZ2</accession>
<dbReference type="GO" id="GO:0000287">
    <property type="term" value="F:magnesium ion binding"/>
    <property type="evidence" value="ECO:0007669"/>
    <property type="project" value="InterPro"/>
</dbReference>